<feature type="region of interest" description="Disordered" evidence="6">
    <location>
        <begin position="699"/>
        <end position="734"/>
    </location>
</feature>
<feature type="compositionally biased region" description="Polar residues" evidence="6">
    <location>
        <begin position="414"/>
        <end position="433"/>
    </location>
</feature>
<evidence type="ECO:0000256" key="4">
    <source>
        <dbReference type="ARBA" id="ARBA00023163"/>
    </source>
</evidence>
<evidence type="ECO:0000256" key="6">
    <source>
        <dbReference type="SAM" id="MobiDB-lite"/>
    </source>
</evidence>
<dbReference type="InterPro" id="IPR050815">
    <property type="entry name" value="TF_fung"/>
</dbReference>
<evidence type="ECO:0000313" key="8">
    <source>
        <dbReference type="EMBL" id="CEO48775.1"/>
    </source>
</evidence>
<dbReference type="GO" id="GO:0006351">
    <property type="term" value="P:DNA-templated transcription"/>
    <property type="evidence" value="ECO:0007669"/>
    <property type="project" value="InterPro"/>
</dbReference>
<sequence length="845" mass="93954">MATPPANDIPTCPSAPSCHNCRRRKLRCSREKPSCSNCERQNILCAYDARKGKPGLKTGAVESLTRRVEVLENASVAVRQVDDATPNNESTGVDGRTQTHLAGSLGALTTAIQTLSNKIESLDHASLANNGKSILTASKRYATREDDENASDRHSKRIRAQDDHQSPPRISSQDSSPSDVWESSAHLPLELINDVVLLYFIRVHNWIPILHWKHFKQKIRQQGGREQYTVILDAMVVSTLKLVAREKYHLSGDDVQRISSKCRESLLLKAMQSLSVKNLQALVILVFTDIGDGSVSKAWPIRGSLSRSVEYLQLSIEEDEGRSRRVFTPYSILSASSGWIEEEERRRLFWVIFNLDSWNTSLTADDVSRRLPADSTCFYMETPVSTPFFGIWDKSAASMGNSVAFLPAIGSATATRDNNNPSTTSPEDSNNGGSKVPAGLKYIGGLAYLIEATESLNRIATCFLHQNVNFGDQREIAAWLTRFKELDLRLVHWKIFLPTRWKDPNRVPNTSTGPKYHDHGMTLAHVTHNTSIIILHSLIAYSVPRWHNLVQLPSSSSAETCRLAAIETTSIVGKYLSFCPEGLIVAPQLTFCVFISAKALLGKSHLSPLPILMILLTHCYNVLLADEFWHIIKILEQMARRWAGLVRYEPKSCHNLAGMYAERLRILPSRCEKDPGFRLDVLDYSSDLFSTDTQADAYPVPLDNRLGNGNQTGRRPAGHRSGSPERTEGARTPERLAVNWNDQPFFMDSPEPVPCDSSSVPPRTVPAPTAEAQTEKQNTSREIHSGQVAISQAFMDQSFAALDRVIGLGDLLMGDNFMAEQLFTMPLEDWSPENIHAANVSGGEN</sequence>
<dbReference type="GO" id="GO:0008270">
    <property type="term" value="F:zinc ion binding"/>
    <property type="evidence" value="ECO:0007669"/>
    <property type="project" value="InterPro"/>
</dbReference>
<evidence type="ECO:0000256" key="5">
    <source>
        <dbReference type="ARBA" id="ARBA00023242"/>
    </source>
</evidence>
<dbReference type="InterPro" id="IPR007219">
    <property type="entry name" value="XnlR_reg_dom"/>
</dbReference>
<feature type="region of interest" description="Disordered" evidence="6">
    <location>
        <begin position="139"/>
        <end position="179"/>
    </location>
</feature>
<feature type="compositionally biased region" description="Polar residues" evidence="6">
    <location>
        <begin position="168"/>
        <end position="178"/>
    </location>
</feature>
<dbReference type="SMART" id="SM00066">
    <property type="entry name" value="GAL4"/>
    <property type="match status" value="1"/>
</dbReference>
<dbReference type="Pfam" id="PF04082">
    <property type="entry name" value="Fungal_trans"/>
    <property type="match status" value="1"/>
</dbReference>
<keyword evidence="4" id="KW-0804">Transcription</keyword>
<dbReference type="AlphaFoldDB" id="A0A0B7K1M2"/>
<evidence type="ECO:0000256" key="2">
    <source>
        <dbReference type="ARBA" id="ARBA00022723"/>
    </source>
</evidence>
<gene>
    <name evidence="8" type="ORF">BN869_000004832_1</name>
</gene>
<dbReference type="PANTHER" id="PTHR47338:SF23">
    <property type="entry name" value="ZN(II)2CYS6 TRANSCRIPTION FACTOR (EUROFUNG)"/>
    <property type="match status" value="1"/>
</dbReference>
<dbReference type="GO" id="GO:0003677">
    <property type="term" value="F:DNA binding"/>
    <property type="evidence" value="ECO:0007669"/>
    <property type="project" value="InterPro"/>
</dbReference>
<dbReference type="InterPro" id="IPR001138">
    <property type="entry name" value="Zn2Cys6_DnaBD"/>
</dbReference>
<proteinExistence type="predicted"/>
<keyword evidence="3" id="KW-0805">Transcription regulation</keyword>
<evidence type="ECO:0000256" key="1">
    <source>
        <dbReference type="ARBA" id="ARBA00004123"/>
    </source>
</evidence>
<organism evidence="8">
    <name type="scientific">Bionectria ochroleuca</name>
    <name type="common">Gliocladium roseum</name>
    <dbReference type="NCBI Taxonomy" id="29856"/>
    <lineage>
        <taxon>Eukaryota</taxon>
        <taxon>Fungi</taxon>
        <taxon>Dikarya</taxon>
        <taxon>Ascomycota</taxon>
        <taxon>Pezizomycotina</taxon>
        <taxon>Sordariomycetes</taxon>
        <taxon>Hypocreomycetidae</taxon>
        <taxon>Hypocreales</taxon>
        <taxon>Bionectriaceae</taxon>
        <taxon>Clonostachys</taxon>
    </lineage>
</organism>
<dbReference type="PROSITE" id="PS50048">
    <property type="entry name" value="ZN2_CY6_FUNGAL_2"/>
    <property type="match status" value="1"/>
</dbReference>
<dbReference type="EMBL" id="CDPU01000011">
    <property type="protein sequence ID" value="CEO48775.1"/>
    <property type="molecule type" value="Genomic_DNA"/>
</dbReference>
<dbReference type="GO" id="GO:0000981">
    <property type="term" value="F:DNA-binding transcription factor activity, RNA polymerase II-specific"/>
    <property type="evidence" value="ECO:0007669"/>
    <property type="project" value="InterPro"/>
</dbReference>
<evidence type="ECO:0000259" key="7">
    <source>
        <dbReference type="PROSITE" id="PS50048"/>
    </source>
</evidence>
<dbReference type="SUPFAM" id="SSF57701">
    <property type="entry name" value="Zn2/Cys6 DNA-binding domain"/>
    <property type="match status" value="1"/>
</dbReference>
<dbReference type="PANTHER" id="PTHR47338">
    <property type="entry name" value="ZN(II)2CYS6 TRANSCRIPTION FACTOR (EUROFUNG)-RELATED"/>
    <property type="match status" value="1"/>
</dbReference>
<dbReference type="InterPro" id="IPR036864">
    <property type="entry name" value="Zn2-C6_fun-type_DNA-bd_sf"/>
</dbReference>
<accession>A0A0B7K1M2</accession>
<keyword evidence="5" id="KW-0539">Nucleus</keyword>
<dbReference type="GO" id="GO:0005634">
    <property type="term" value="C:nucleus"/>
    <property type="evidence" value="ECO:0007669"/>
    <property type="project" value="UniProtKB-SubCell"/>
</dbReference>
<dbReference type="CDD" id="cd00067">
    <property type="entry name" value="GAL4"/>
    <property type="match status" value="1"/>
</dbReference>
<dbReference type="CDD" id="cd12148">
    <property type="entry name" value="fungal_TF_MHR"/>
    <property type="match status" value="1"/>
</dbReference>
<protein>
    <recommendedName>
        <fullName evidence="7">Zn(2)-C6 fungal-type domain-containing protein</fullName>
    </recommendedName>
</protein>
<evidence type="ECO:0000256" key="3">
    <source>
        <dbReference type="ARBA" id="ARBA00023015"/>
    </source>
</evidence>
<dbReference type="Gene3D" id="4.10.240.10">
    <property type="entry name" value="Zn(2)-C6 fungal-type DNA-binding domain"/>
    <property type="match status" value="1"/>
</dbReference>
<feature type="region of interest" description="Disordered" evidence="6">
    <location>
        <begin position="414"/>
        <end position="434"/>
    </location>
</feature>
<name>A0A0B7K1M2_BIOOC</name>
<dbReference type="PROSITE" id="PS00463">
    <property type="entry name" value="ZN2_CY6_FUNGAL_1"/>
    <property type="match status" value="1"/>
</dbReference>
<keyword evidence="2" id="KW-0479">Metal-binding</keyword>
<feature type="compositionally biased region" description="Basic and acidic residues" evidence="6">
    <location>
        <begin position="722"/>
        <end position="734"/>
    </location>
</feature>
<reference evidence="8" key="1">
    <citation type="submission" date="2015-01" db="EMBL/GenBank/DDBJ databases">
        <authorList>
            <person name="Durling Mikael"/>
        </authorList>
    </citation>
    <scope>NUCLEOTIDE SEQUENCE</scope>
</reference>
<feature type="domain" description="Zn(2)-C6 fungal-type" evidence="7">
    <location>
        <begin position="17"/>
        <end position="47"/>
    </location>
</feature>
<feature type="region of interest" description="Disordered" evidence="6">
    <location>
        <begin position="750"/>
        <end position="779"/>
    </location>
</feature>
<dbReference type="Pfam" id="PF00172">
    <property type="entry name" value="Zn_clus"/>
    <property type="match status" value="1"/>
</dbReference>
<comment type="subcellular location">
    <subcellularLocation>
        <location evidence="1">Nucleus</location>
    </subcellularLocation>
</comment>